<dbReference type="InterPro" id="IPR025669">
    <property type="entry name" value="AAA_dom"/>
</dbReference>
<feature type="transmembrane region" description="Helical" evidence="17">
    <location>
        <begin position="27"/>
        <end position="48"/>
    </location>
</feature>
<dbReference type="Gene3D" id="3.40.50.300">
    <property type="entry name" value="P-loop containing nucleotide triphosphate hydrolases"/>
    <property type="match status" value="1"/>
</dbReference>
<evidence type="ECO:0000256" key="1">
    <source>
        <dbReference type="ARBA" id="ARBA00004429"/>
    </source>
</evidence>
<gene>
    <name evidence="21" type="ORF">JQC93_07625</name>
</gene>
<dbReference type="Pfam" id="PF13614">
    <property type="entry name" value="AAA_31"/>
    <property type="match status" value="1"/>
</dbReference>
<keyword evidence="14" id="KW-0829">Tyrosine-protein kinase</keyword>
<name>A0ABS2HGQ9_9VIBR</name>
<dbReference type="SUPFAM" id="SSF52540">
    <property type="entry name" value="P-loop containing nucleoside triphosphate hydrolases"/>
    <property type="match status" value="1"/>
</dbReference>
<evidence type="ECO:0000259" key="19">
    <source>
        <dbReference type="Pfam" id="PF13614"/>
    </source>
</evidence>
<protein>
    <recommendedName>
        <fullName evidence="4">non-specific protein-tyrosine kinase</fullName>
        <ecNumber evidence="4">2.7.10.2</ecNumber>
    </recommendedName>
</protein>
<comment type="subcellular location">
    <subcellularLocation>
        <location evidence="1">Cell inner membrane</location>
        <topology evidence="1">Multi-pass membrane protein</topology>
    </subcellularLocation>
</comment>
<accession>A0ABS2HGQ9</accession>
<evidence type="ECO:0000256" key="16">
    <source>
        <dbReference type="SAM" id="Coils"/>
    </source>
</evidence>
<dbReference type="InterPro" id="IPR050445">
    <property type="entry name" value="Bact_polysacc_biosynth/exp"/>
</dbReference>
<feature type="domain" description="AAA" evidence="19">
    <location>
        <begin position="554"/>
        <end position="664"/>
    </location>
</feature>
<keyword evidence="6" id="KW-0997">Cell inner membrane</keyword>
<keyword evidence="5" id="KW-1003">Cell membrane</keyword>
<evidence type="ECO:0000256" key="6">
    <source>
        <dbReference type="ARBA" id="ARBA00022519"/>
    </source>
</evidence>
<feature type="coiled-coil region" evidence="16">
    <location>
        <begin position="357"/>
        <end position="384"/>
    </location>
</feature>
<dbReference type="PANTHER" id="PTHR32309:SF13">
    <property type="entry name" value="FERRIC ENTEROBACTIN TRANSPORT PROTEIN FEPE"/>
    <property type="match status" value="1"/>
</dbReference>
<evidence type="ECO:0000256" key="8">
    <source>
        <dbReference type="ARBA" id="ARBA00022692"/>
    </source>
</evidence>
<dbReference type="PANTHER" id="PTHR32309">
    <property type="entry name" value="TYROSINE-PROTEIN KINASE"/>
    <property type="match status" value="1"/>
</dbReference>
<evidence type="ECO:0000256" key="4">
    <source>
        <dbReference type="ARBA" id="ARBA00011903"/>
    </source>
</evidence>
<evidence type="ECO:0000256" key="12">
    <source>
        <dbReference type="ARBA" id="ARBA00022989"/>
    </source>
</evidence>
<dbReference type="InterPro" id="IPR027417">
    <property type="entry name" value="P-loop_NTPase"/>
</dbReference>
<dbReference type="Pfam" id="PF13807">
    <property type="entry name" value="GNVR"/>
    <property type="match status" value="1"/>
</dbReference>
<evidence type="ECO:0000256" key="14">
    <source>
        <dbReference type="ARBA" id="ARBA00023137"/>
    </source>
</evidence>
<keyword evidence="7" id="KW-0808">Transferase</keyword>
<evidence type="ECO:0000256" key="10">
    <source>
        <dbReference type="ARBA" id="ARBA00022777"/>
    </source>
</evidence>
<keyword evidence="9" id="KW-0547">Nucleotide-binding</keyword>
<feature type="domain" description="Polysaccharide chain length determinant N-terminal" evidence="18">
    <location>
        <begin position="20"/>
        <end position="104"/>
    </location>
</feature>
<evidence type="ECO:0000259" key="20">
    <source>
        <dbReference type="Pfam" id="PF13807"/>
    </source>
</evidence>
<dbReference type="InterPro" id="IPR005702">
    <property type="entry name" value="Wzc-like_C"/>
</dbReference>
<evidence type="ECO:0000256" key="3">
    <source>
        <dbReference type="ARBA" id="ARBA00008883"/>
    </source>
</evidence>
<dbReference type="EMBL" id="JAFEUM010000002">
    <property type="protein sequence ID" value="MBM7036281.1"/>
    <property type="molecule type" value="Genomic_DNA"/>
</dbReference>
<dbReference type="EC" id="2.7.10.2" evidence="4"/>
<feature type="transmembrane region" description="Helical" evidence="17">
    <location>
        <begin position="450"/>
        <end position="469"/>
    </location>
</feature>
<dbReference type="InterPro" id="IPR032807">
    <property type="entry name" value="GNVR"/>
</dbReference>
<evidence type="ECO:0000256" key="17">
    <source>
        <dbReference type="SAM" id="Phobius"/>
    </source>
</evidence>
<proteinExistence type="inferred from homology"/>
<evidence type="ECO:0000256" key="2">
    <source>
        <dbReference type="ARBA" id="ARBA00007316"/>
    </source>
</evidence>
<keyword evidence="22" id="KW-1185">Reference proteome</keyword>
<dbReference type="InterPro" id="IPR003856">
    <property type="entry name" value="LPS_length_determ_N"/>
</dbReference>
<evidence type="ECO:0000256" key="9">
    <source>
        <dbReference type="ARBA" id="ARBA00022741"/>
    </source>
</evidence>
<keyword evidence="12 17" id="KW-1133">Transmembrane helix</keyword>
<comment type="similarity">
    <text evidence="3">Belongs to the etk/wzc family.</text>
</comment>
<evidence type="ECO:0000256" key="11">
    <source>
        <dbReference type="ARBA" id="ARBA00022840"/>
    </source>
</evidence>
<feature type="domain" description="Tyrosine-protein kinase G-rich" evidence="20">
    <location>
        <begin position="398"/>
        <end position="468"/>
    </location>
</feature>
<dbReference type="CDD" id="cd05387">
    <property type="entry name" value="BY-kinase"/>
    <property type="match status" value="1"/>
</dbReference>
<evidence type="ECO:0000256" key="7">
    <source>
        <dbReference type="ARBA" id="ARBA00022679"/>
    </source>
</evidence>
<dbReference type="RefSeq" id="WP_205157861.1">
    <property type="nucleotide sequence ID" value="NZ_JAFEUM010000002.1"/>
</dbReference>
<dbReference type="Proteomes" id="UP000809621">
    <property type="component" value="Unassembled WGS sequence"/>
</dbReference>
<keyword evidence="13 17" id="KW-0472">Membrane</keyword>
<evidence type="ECO:0000256" key="15">
    <source>
        <dbReference type="ARBA" id="ARBA00051245"/>
    </source>
</evidence>
<keyword evidence="8 17" id="KW-0812">Transmembrane</keyword>
<evidence type="ECO:0000313" key="21">
    <source>
        <dbReference type="EMBL" id="MBM7036281.1"/>
    </source>
</evidence>
<comment type="caution">
    <text evidence="21">The sequence shown here is derived from an EMBL/GenBank/DDBJ whole genome shotgun (WGS) entry which is preliminary data.</text>
</comment>
<sequence>MTISNPAMQRPLALDPLYYVSLLAKHWFKISLFTALCTGIAVMGALSITPTYRAVSTLFIESSQNNTVSIEAVVGLDTSADGYYQTQYEIMRSNVVARKVIDALNLTEHPEFNPALILKEPNLLDRLKEQVKQLPLAQDYFAKETTQPTAAQLEERAFRSALSTFKSKLTIIPIPKTQLVKIAFESESPHMAANIANQVGQAYIESNLDSKLLATEQATSWINEQLAELRQKLEASEQALNNFLQQQELIDNSGIEALASNELANLTNQLANATEARIQAQSLYNALKDNQGGDLTTISAINNHPQIREVRSAESEAERNLAQLSKRYGPKHDKMIQAQAQLASAKQRSNNVVNKVLQGLESDLKTTQSREQLLKQELNSKKSELQSVSLVKGQYDSLKREVDTNANIYDLFLTRQKETNATADFSTADARISDLALVPSSPYKPSRSKIVAVAFIASLFGACLLVIVLDTFRKTITNMQDFQEKLGILPLVALPKVKGHKKNYPITKQGKTKAVLYEIYTEKVDSLRTAMIINQNQDHYSNVTVISSSLPNEGKTSSAIQLARSFAKFEKVLLIDTDLRKPSIYKCFDVSRSQLGITNYIHADAAFEECIVEEVDHNLSIAVSGIATASPQQTLNDAKFKQFIDTALTQFDRIIIDTPPMSSISDTLIVGSLIGHVTLVVKANSTKTETVQFVIDQLHRHKIKLSGTVLNATLANDARTEDYYYNYSR</sequence>
<evidence type="ECO:0000259" key="18">
    <source>
        <dbReference type="Pfam" id="PF02706"/>
    </source>
</evidence>
<comment type="catalytic activity">
    <reaction evidence="15">
        <text>L-tyrosyl-[protein] + ATP = O-phospho-L-tyrosyl-[protein] + ADP + H(+)</text>
        <dbReference type="Rhea" id="RHEA:10596"/>
        <dbReference type="Rhea" id="RHEA-COMP:10136"/>
        <dbReference type="Rhea" id="RHEA-COMP:20101"/>
        <dbReference type="ChEBI" id="CHEBI:15378"/>
        <dbReference type="ChEBI" id="CHEBI:30616"/>
        <dbReference type="ChEBI" id="CHEBI:46858"/>
        <dbReference type="ChEBI" id="CHEBI:61978"/>
        <dbReference type="ChEBI" id="CHEBI:456216"/>
        <dbReference type="EC" id="2.7.10.2"/>
    </reaction>
</comment>
<keyword evidence="11" id="KW-0067">ATP-binding</keyword>
<keyword evidence="10" id="KW-0418">Kinase</keyword>
<keyword evidence="16" id="KW-0175">Coiled coil</keyword>
<organism evidence="21 22">
    <name type="scientific">Vibrio ulleungensis</name>
    <dbReference type="NCBI Taxonomy" id="2807619"/>
    <lineage>
        <taxon>Bacteria</taxon>
        <taxon>Pseudomonadati</taxon>
        <taxon>Pseudomonadota</taxon>
        <taxon>Gammaproteobacteria</taxon>
        <taxon>Vibrionales</taxon>
        <taxon>Vibrionaceae</taxon>
        <taxon>Vibrio</taxon>
    </lineage>
</organism>
<dbReference type="NCBIfam" id="TIGR01007">
    <property type="entry name" value="eps_fam"/>
    <property type="match status" value="1"/>
</dbReference>
<evidence type="ECO:0000256" key="13">
    <source>
        <dbReference type="ARBA" id="ARBA00023136"/>
    </source>
</evidence>
<evidence type="ECO:0000256" key="5">
    <source>
        <dbReference type="ARBA" id="ARBA00022475"/>
    </source>
</evidence>
<comment type="similarity">
    <text evidence="2">Belongs to the CpsD/CapB family.</text>
</comment>
<evidence type="ECO:0000313" key="22">
    <source>
        <dbReference type="Proteomes" id="UP000809621"/>
    </source>
</evidence>
<feature type="coiled-coil region" evidence="16">
    <location>
        <begin position="222"/>
        <end position="327"/>
    </location>
</feature>
<reference evidence="21 22" key="1">
    <citation type="submission" date="2021-02" db="EMBL/GenBank/DDBJ databases">
        <authorList>
            <person name="Park J.-S."/>
        </authorList>
    </citation>
    <scope>NUCLEOTIDE SEQUENCE [LARGE SCALE GENOMIC DNA]</scope>
    <source>
        <strain evidence="21 22">188UL20-2</strain>
    </source>
</reference>
<dbReference type="Pfam" id="PF02706">
    <property type="entry name" value="Wzz"/>
    <property type="match status" value="1"/>
</dbReference>